<feature type="region of interest" description="Disordered" evidence="1">
    <location>
        <begin position="457"/>
        <end position="488"/>
    </location>
</feature>
<organism evidence="4 5">
    <name type="scientific">Eiseniibacteriota bacterium</name>
    <dbReference type="NCBI Taxonomy" id="2212470"/>
    <lineage>
        <taxon>Bacteria</taxon>
        <taxon>Candidatus Eiseniibacteriota</taxon>
    </lineage>
</organism>
<dbReference type="NCBIfam" id="TIGR04183">
    <property type="entry name" value="Por_Secre_tail"/>
    <property type="match status" value="1"/>
</dbReference>
<feature type="signal peptide" evidence="2">
    <location>
        <begin position="1"/>
        <end position="27"/>
    </location>
</feature>
<dbReference type="Pfam" id="PF13860">
    <property type="entry name" value="FlgD_ig"/>
    <property type="match status" value="1"/>
</dbReference>
<gene>
    <name evidence="4" type="ORF">E6K76_05540</name>
</gene>
<dbReference type="InterPro" id="IPR026444">
    <property type="entry name" value="Secre_tail"/>
</dbReference>
<proteinExistence type="predicted"/>
<dbReference type="Gene3D" id="2.60.40.4070">
    <property type="match status" value="1"/>
</dbReference>
<evidence type="ECO:0000256" key="1">
    <source>
        <dbReference type="SAM" id="MobiDB-lite"/>
    </source>
</evidence>
<protein>
    <submittedName>
        <fullName evidence="4">DUF4331 domain-containing protein</fullName>
    </submittedName>
</protein>
<evidence type="ECO:0000313" key="4">
    <source>
        <dbReference type="EMBL" id="TMQ59189.1"/>
    </source>
</evidence>
<evidence type="ECO:0000313" key="5">
    <source>
        <dbReference type="Proteomes" id="UP000316852"/>
    </source>
</evidence>
<feature type="domain" description="FlgD/Vpr Ig-like" evidence="3">
    <location>
        <begin position="504"/>
        <end position="564"/>
    </location>
</feature>
<accession>A0A538T6C4</accession>
<name>A0A538T6C4_UNCEI</name>
<comment type="caution">
    <text evidence="4">The sequence shown here is derived from an EMBL/GenBank/DDBJ whole genome shotgun (WGS) entry which is preliminary data.</text>
</comment>
<evidence type="ECO:0000259" key="3">
    <source>
        <dbReference type="Pfam" id="PF13860"/>
    </source>
</evidence>
<dbReference type="Pfam" id="PF14224">
    <property type="entry name" value="DUF4331"/>
    <property type="match status" value="1"/>
</dbReference>
<dbReference type="InterPro" id="IPR025566">
    <property type="entry name" value="DUF4331"/>
</dbReference>
<dbReference type="EMBL" id="VBOW01000024">
    <property type="protein sequence ID" value="TMQ59189.1"/>
    <property type="molecule type" value="Genomic_DNA"/>
</dbReference>
<dbReference type="AlphaFoldDB" id="A0A538T6C4"/>
<feature type="compositionally biased region" description="Basic and acidic residues" evidence="1">
    <location>
        <begin position="457"/>
        <end position="467"/>
    </location>
</feature>
<dbReference type="InterPro" id="IPR025965">
    <property type="entry name" value="FlgD/Vpr_Ig-like"/>
</dbReference>
<keyword evidence="2" id="KW-0732">Signal</keyword>
<evidence type="ECO:0000256" key="2">
    <source>
        <dbReference type="SAM" id="SignalP"/>
    </source>
</evidence>
<reference evidence="4 5" key="1">
    <citation type="journal article" date="2019" name="Nat. Microbiol.">
        <title>Mediterranean grassland soil C-N compound turnover is dependent on rainfall and depth, and is mediated by genomically divergent microorganisms.</title>
        <authorList>
            <person name="Diamond S."/>
            <person name="Andeer P.F."/>
            <person name="Li Z."/>
            <person name="Crits-Christoph A."/>
            <person name="Burstein D."/>
            <person name="Anantharaman K."/>
            <person name="Lane K.R."/>
            <person name="Thomas B.C."/>
            <person name="Pan C."/>
            <person name="Northen T.R."/>
            <person name="Banfield J.F."/>
        </authorList>
    </citation>
    <scope>NUCLEOTIDE SEQUENCE [LARGE SCALE GENOMIC DNA]</scope>
    <source>
        <strain evidence="4">WS_6</strain>
    </source>
</reference>
<sequence>MRHLRFIKGAAFTLVALALALAMPAKARASSHSEAPGTAKDRLADDTDLYAFVAPDAADKVTIVGDWIPLLEPNGGPNFYTFDDDVEYYINIDNAGDCLDHIRYQFKFKTTRRNPATFLYNTGVVTSLDDPDLNVRQTYTLTRFDDGSPTVLVRDGVVAPNNVGPASMPSYNDLAQAAVKTLPDGTKIFVGPRDDPFFVDLGAVFDLLTIRRVPGNTGGGVDGVGGFNVMTIAIQAPMARLTKDGSAPNERNSVIGIYDSAERSKVRVLKEDGTVLNIGPDIQVSRLGMPLVNEVVIPLAAKDKFNHTKPTGDAAFLSYVTDPELPKLFNLLYGLPIPTTPRNDLVTVFLTGIPGVNKPANARQVPCEMLRLNMAIAPNTTNPNRLGVIAGDAAGFPNGRRLSDDVVDVEERAAAGGYVLTPGFNTAPANALGDGVDENDLPFLPYFPYVAPPHSPFTHEHHREEPIHPASATPGTGAGATTGEPVGAPKLSLRLAGENPSSSSRLEFTVPKAGHVSLRLYDAQGRLVRTLVDQDAAPGSFTAHWDGRATDGSQVAKGIYFARFTAGGESTEKKVVLN</sequence>
<dbReference type="Proteomes" id="UP000316852">
    <property type="component" value="Unassembled WGS sequence"/>
</dbReference>
<feature type="chain" id="PRO_5021911659" evidence="2">
    <location>
        <begin position="28"/>
        <end position="578"/>
    </location>
</feature>
<feature type="compositionally biased region" description="Low complexity" evidence="1">
    <location>
        <begin position="469"/>
        <end position="488"/>
    </location>
</feature>